<evidence type="ECO:0000313" key="3">
    <source>
        <dbReference type="Proteomes" id="UP000004995"/>
    </source>
</evidence>
<name>K3YXG7_SETIT</name>
<proteinExistence type="predicted"/>
<accession>K3YXG7</accession>
<dbReference type="Gramene" id="KQL31431">
    <property type="protein sequence ID" value="KQL31431"/>
    <property type="gene ID" value="SETIT_018963mg"/>
</dbReference>
<organism evidence="2 3">
    <name type="scientific">Setaria italica</name>
    <name type="common">Foxtail millet</name>
    <name type="synonym">Panicum italicum</name>
    <dbReference type="NCBI Taxonomy" id="4555"/>
    <lineage>
        <taxon>Eukaryota</taxon>
        <taxon>Viridiplantae</taxon>
        <taxon>Streptophyta</taxon>
        <taxon>Embryophyta</taxon>
        <taxon>Tracheophyta</taxon>
        <taxon>Spermatophyta</taxon>
        <taxon>Magnoliopsida</taxon>
        <taxon>Liliopsida</taxon>
        <taxon>Poales</taxon>
        <taxon>Poaceae</taxon>
        <taxon>PACMAD clade</taxon>
        <taxon>Panicoideae</taxon>
        <taxon>Panicodae</taxon>
        <taxon>Paniceae</taxon>
        <taxon>Cenchrinae</taxon>
        <taxon>Setaria</taxon>
    </lineage>
</organism>
<dbReference type="InParanoid" id="K3YXG7"/>
<protein>
    <submittedName>
        <fullName evidence="2">Uncharacterized protein</fullName>
    </submittedName>
</protein>
<dbReference type="HOGENOM" id="CLU_2853943_0_0_1"/>
<reference evidence="2" key="2">
    <citation type="submission" date="2018-08" db="UniProtKB">
        <authorList>
            <consortium name="EnsemblPlants"/>
        </authorList>
    </citation>
    <scope>IDENTIFICATION</scope>
    <source>
        <strain evidence="2">Yugu1</strain>
    </source>
</reference>
<dbReference type="EnsemblPlants" id="KQL31431">
    <property type="protein sequence ID" value="KQL31431"/>
    <property type="gene ID" value="SETIT_018963mg"/>
</dbReference>
<feature type="region of interest" description="Disordered" evidence="1">
    <location>
        <begin position="1"/>
        <end position="34"/>
    </location>
</feature>
<dbReference type="EMBL" id="AGNK02000542">
    <property type="status" value="NOT_ANNOTATED_CDS"/>
    <property type="molecule type" value="Genomic_DNA"/>
</dbReference>
<dbReference type="Proteomes" id="UP000004995">
    <property type="component" value="Unassembled WGS sequence"/>
</dbReference>
<keyword evidence="3" id="KW-1185">Reference proteome</keyword>
<dbReference type="AlphaFoldDB" id="K3YXG7"/>
<evidence type="ECO:0000256" key="1">
    <source>
        <dbReference type="SAM" id="MobiDB-lite"/>
    </source>
</evidence>
<evidence type="ECO:0000313" key="2">
    <source>
        <dbReference type="EnsemblPlants" id="KQL31431"/>
    </source>
</evidence>
<reference evidence="3" key="1">
    <citation type="journal article" date="2012" name="Nat. Biotechnol.">
        <title>Reference genome sequence of the model plant Setaria.</title>
        <authorList>
            <person name="Bennetzen J.L."/>
            <person name="Schmutz J."/>
            <person name="Wang H."/>
            <person name="Percifield R."/>
            <person name="Hawkins J."/>
            <person name="Pontaroli A.C."/>
            <person name="Estep M."/>
            <person name="Feng L."/>
            <person name="Vaughn J.N."/>
            <person name="Grimwood J."/>
            <person name="Jenkins J."/>
            <person name="Barry K."/>
            <person name="Lindquist E."/>
            <person name="Hellsten U."/>
            <person name="Deshpande S."/>
            <person name="Wang X."/>
            <person name="Wu X."/>
            <person name="Mitros T."/>
            <person name="Triplett J."/>
            <person name="Yang X."/>
            <person name="Ye C.Y."/>
            <person name="Mauro-Herrera M."/>
            <person name="Wang L."/>
            <person name="Li P."/>
            <person name="Sharma M."/>
            <person name="Sharma R."/>
            <person name="Ronald P.C."/>
            <person name="Panaud O."/>
            <person name="Kellogg E.A."/>
            <person name="Brutnell T.P."/>
            <person name="Doust A.N."/>
            <person name="Tuskan G.A."/>
            <person name="Rokhsar D."/>
            <person name="Devos K.M."/>
        </authorList>
    </citation>
    <scope>NUCLEOTIDE SEQUENCE [LARGE SCALE GENOMIC DNA]</scope>
    <source>
        <strain evidence="3">cv. Yugu1</strain>
    </source>
</reference>
<sequence>MIGWPTPKAASPPVDRSPSSRRADPETANSISTAINSGRTNDLLIDMAILSNWCSFSSLPARLAQ</sequence>